<organism evidence="3 4">
    <name type="scientific">Babesia microti (strain RI)</name>
    <dbReference type="NCBI Taxonomy" id="1133968"/>
    <lineage>
        <taxon>Eukaryota</taxon>
        <taxon>Sar</taxon>
        <taxon>Alveolata</taxon>
        <taxon>Apicomplexa</taxon>
        <taxon>Aconoidasida</taxon>
        <taxon>Piroplasmida</taxon>
        <taxon>Babesiidae</taxon>
        <taxon>Babesia</taxon>
    </lineage>
</organism>
<reference evidence="3 4" key="3">
    <citation type="journal article" date="2016" name="Sci. Rep.">
        <title>Genome-wide diversity and gene expression profiling of Babesia microti isolates identify polymorphic genes that mediate host-pathogen interactions.</title>
        <authorList>
            <person name="Silva J.C."/>
            <person name="Cornillot E."/>
            <person name="McCracken C."/>
            <person name="Usmani-Brown S."/>
            <person name="Dwivedi A."/>
            <person name="Ifeonu O.O."/>
            <person name="Crabtree J."/>
            <person name="Gotia H.T."/>
            <person name="Virji A.Z."/>
            <person name="Reynes C."/>
            <person name="Colinge J."/>
            <person name="Kumar V."/>
            <person name="Lawres L."/>
            <person name="Pazzi J.E."/>
            <person name="Pablo J.V."/>
            <person name="Hung C."/>
            <person name="Brancato J."/>
            <person name="Kumari P."/>
            <person name="Orvis J."/>
            <person name="Tretina K."/>
            <person name="Chibucos M."/>
            <person name="Ott S."/>
            <person name="Sadzewicz L."/>
            <person name="Sengamalay N."/>
            <person name="Shetty A.C."/>
            <person name="Su Q."/>
            <person name="Tallon L."/>
            <person name="Fraser C.M."/>
            <person name="Frutos R."/>
            <person name="Molina D.M."/>
            <person name="Krause P.J."/>
            <person name="Ben Mamoun C."/>
        </authorList>
    </citation>
    <scope>NUCLEOTIDE SEQUENCE [LARGE SCALE GENOMIC DNA]</scope>
    <source>
        <strain evidence="3 4">RI</strain>
    </source>
</reference>
<proteinExistence type="predicted"/>
<evidence type="ECO:0000313" key="3">
    <source>
        <dbReference type="EMBL" id="SJK85968.1"/>
    </source>
</evidence>
<feature type="chain" id="PRO_5010352409" evidence="1">
    <location>
        <begin position="22"/>
        <end position="832"/>
    </location>
</feature>
<dbReference type="Pfam" id="PF09717">
    <property type="entry name" value="CPW_WPC"/>
    <property type="match status" value="8"/>
</dbReference>
<evidence type="ECO:0000259" key="2">
    <source>
        <dbReference type="SMART" id="SM01099"/>
    </source>
</evidence>
<feature type="signal peptide" evidence="1">
    <location>
        <begin position="1"/>
        <end position="21"/>
    </location>
</feature>
<protein>
    <submittedName>
        <fullName evidence="3">Plasmodium falciparum CPW-WPC domain</fullName>
    </submittedName>
</protein>
<dbReference type="NCBIfam" id="TIGR01492">
    <property type="entry name" value="CPW_WPC"/>
    <property type="match status" value="5"/>
</dbReference>
<dbReference type="EMBL" id="FO082872">
    <property type="protein sequence ID" value="SJK85968.1"/>
    <property type="molecule type" value="Genomic_DNA"/>
</dbReference>
<feature type="domain" description="CPW-WPC" evidence="2">
    <location>
        <begin position="446"/>
        <end position="511"/>
    </location>
</feature>
<feature type="domain" description="CPW-WPC" evidence="2">
    <location>
        <begin position="70"/>
        <end position="131"/>
    </location>
</feature>
<feature type="domain" description="CPW-WPC" evidence="2">
    <location>
        <begin position="322"/>
        <end position="378"/>
    </location>
</feature>
<dbReference type="GeneID" id="24424209"/>
<dbReference type="AlphaFoldDB" id="A0A1R4AAD6"/>
<evidence type="ECO:0000256" key="1">
    <source>
        <dbReference type="SAM" id="SignalP"/>
    </source>
</evidence>
<dbReference type="Proteomes" id="UP000002899">
    <property type="component" value="Chromosome II"/>
</dbReference>
<evidence type="ECO:0000313" key="4">
    <source>
        <dbReference type="Proteomes" id="UP000002899"/>
    </source>
</evidence>
<feature type="domain" description="CPW-WPC" evidence="2">
    <location>
        <begin position="192"/>
        <end position="249"/>
    </location>
</feature>
<feature type="domain" description="CPW-WPC" evidence="2">
    <location>
        <begin position="657"/>
        <end position="718"/>
    </location>
</feature>
<name>A0A1R4AAD6_BABMR</name>
<dbReference type="VEuPathDB" id="PiroplasmaDB:BMR1_02g02115"/>
<keyword evidence="1" id="KW-0732">Signal</keyword>
<feature type="domain" description="CPW-WPC" evidence="2">
    <location>
        <begin position="720"/>
        <end position="798"/>
    </location>
</feature>
<sequence length="832" mass="94641">MILHWCVALIFLYTHVNLTASVQLIDDIYNELVATVSIDKSELYQLISQTIVQASDLEGLPNTIIYENHVYDLSSPCPINWALAFDGKTCIKGYFARGNHNCGRSIDIKDSTPAERIAIASICGVEYPVSGTLSRDYSQTCPENWKLTEKFCIAPTQYNGKCVKLKDFHNLTQEQRLKWSIECDAYWPYLPINYSNNCPNEWIEHEKFCLAPPNYTGSCDNKIEKSSLTSIIDKKKFASRCQAYWPLETSEDESDAIYDDSLCPIGWNIDTNSSTNCIAPIGYDGPCGSVLPTVKANDEKIQLSRRCGVRWYKLDNMQLLASSDLSDCPFGWTLVDNLCIAPPSYQGPCPVSIDMSNFTSDMKRIWAQICAAYFVTRDITLRKSLSKNYNYQTINRELNDLLHSTDDPLEKATIQDELERIKKETERRTKLIGGSRFIQLTDELPCDLNLLECPYGWIKLDNKRCLAPSTYRLTGGNCPDVIVPQVEARKRLHLNQSNLSTGCNIQFPCKTCIKDYVTSLCPINWSYNAVSASCVAPKSYPPRLRRICGDSVQFKFATPIIRRQWEMACEAEFPCASSCSPDYSLPCPKGFNLKRVLRRKLTNIAMCKIANPKSLVNSNVVRDCLGPNGTINILLNKESKVMAHKTCNVNWPCASRCNENFWQACPYNWVLIDNYCISPRDYTAPEGCPLRIIVDKLRTPLDKFKFSLDCHAKWPCIDYCQQDFSQDCPPNWLDYDGLCVRPDTTLDMEKARNRIGESSENESDEDSEHICNAISKESTLMERQEFSFKCKVAWPCGGSDTIQPNPNWQIKLAAADKNWENRNLIRYYSQTN</sequence>
<keyword evidence="4" id="KW-1185">Reference proteome</keyword>
<reference evidence="3 4" key="2">
    <citation type="journal article" date="2013" name="PLoS ONE">
        <title>Whole genome mapping and re-organization of the nuclear and mitochondrial genomes of Babesia microti isolates.</title>
        <authorList>
            <person name="Cornillot E."/>
            <person name="Dassouli A."/>
            <person name="Garg A."/>
            <person name="Pachikara N."/>
            <person name="Randazzo S."/>
            <person name="Depoix D."/>
            <person name="Carcy B."/>
            <person name="Delbecq S."/>
            <person name="Frutos R."/>
            <person name="Silva J.C."/>
            <person name="Sutton R."/>
            <person name="Krause P.J."/>
            <person name="Mamoun C.B."/>
        </authorList>
    </citation>
    <scope>NUCLEOTIDE SEQUENCE [LARGE SCALE GENOMIC DNA]</scope>
    <source>
        <strain evidence="3 4">RI</strain>
    </source>
</reference>
<dbReference type="SMART" id="SM01099">
    <property type="entry name" value="CPW_WPC"/>
    <property type="match status" value="10"/>
</dbReference>
<feature type="domain" description="CPW-WPC" evidence="2">
    <location>
        <begin position="579"/>
        <end position="655"/>
    </location>
</feature>
<dbReference type="KEGG" id="bmic:BMR1_02g02115"/>
<feature type="domain" description="CPW-WPC" evidence="2">
    <location>
        <begin position="134"/>
        <end position="191"/>
    </location>
</feature>
<feature type="domain" description="CPW-WPC" evidence="2">
    <location>
        <begin position="512"/>
        <end position="577"/>
    </location>
</feature>
<feature type="domain" description="CPW-WPC" evidence="2">
    <location>
        <begin position="257"/>
        <end position="315"/>
    </location>
</feature>
<reference evidence="3 4" key="1">
    <citation type="journal article" date="2012" name="Nucleic Acids Res.">
        <title>Sequencing of the smallest Apicomplexan genome from the human pathogen Babesia microti.</title>
        <authorList>
            <person name="Cornillot E."/>
            <person name="Hadj-Kaddour K."/>
            <person name="Dassouli A."/>
            <person name="Noel B."/>
            <person name="Ranwez V."/>
            <person name="Vacherie B."/>
            <person name="Augagneur Y."/>
            <person name="Bres V."/>
            <person name="Duclos A."/>
            <person name="Randazzo S."/>
            <person name="Carcy B."/>
            <person name="Debierre-Grockiego F."/>
            <person name="Delbecq S."/>
            <person name="Moubri-Menage K."/>
            <person name="Shams-Eldin H."/>
            <person name="Usmani-Brown S."/>
            <person name="Bringaud F."/>
            <person name="Wincker P."/>
            <person name="Vivares C.P."/>
            <person name="Schwarz R.T."/>
            <person name="Schetters T.P."/>
            <person name="Krause P.J."/>
            <person name="Gorenflot A."/>
            <person name="Berry V."/>
            <person name="Barbe V."/>
            <person name="Ben Mamoun C."/>
        </authorList>
    </citation>
    <scope>NUCLEOTIDE SEQUENCE [LARGE SCALE GENOMIC DNA]</scope>
    <source>
        <strain evidence="3 4">RI</strain>
    </source>
</reference>
<dbReference type="RefSeq" id="XP_021338170.1">
    <property type="nucleotide sequence ID" value="XM_021481538.1"/>
</dbReference>
<accession>A0A1R4AAD6</accession>
<dbReference type="InterPro" id="IPR006387">
    <property type="entry name" value="CPW_WPC_dom"/>
</dbReference>
<dbReference type="OrthoDB" id="359569at2759"/>